<feature type="domain" description="Glycosyltransferase 2-like" evidence="1">
    <location>
        <begin position="4"/>
        <end position="130"/>
    </location>
</feature>
<dbReference type="PANTHER" id="PTHR43179:SF7">
    <property type="entry name" value="RHAMNOSYLTRANSFERASE WBBL"/>
    <property type="match status" value="1"/>
</dbReference>
<organism evidence="2 3">
    <name type="scientific">Mesonia mobilis</name>
    <dbReference type="NCBI Taxonomy" id="369791"/>
    <lineage>
        <taxon>Bacteria</taxon>
        <taxon>Pseudomonadati</taxon>
        <taxon>Bacteroidota</taxon>
        <taxon>Flavobacteriia</taxon>
        <taxon>Flavobacteriales</taxon>
        <taxon>Flavobacteriaceae</taxon>
        <taxon>Mesonia</taxon>
    </lineage>
</organism>
<evidence type="ECO:0000313" key="2">
    <source>
        <dbReference type="EMBL" id="GGZ53398.1"/>
    </source>
</evidence>
<gene>
    <name evidence="2" type="ORF">GCM10008088_13850</name>
</gene>
<dbReference type="Proteomes" id="UP000615593">
    <property type="component" value="Unassembled WGS sequence"/>
</dbReference>
<reference evidence="3" key="1">
    <citation type="journal article" date="2019" name="Int. J. Syst. Evol. Microbiol.">
        <title>The Global Catalogue of Microorganisms (GCM) 10K type strain sequencing project: providing services to taxonomists for standard genome sequencing and annotation.</title>
        <authorList>
            <consortium name="The Broad Institute Genomics Platform"/>
            <consortium name="The Broad Institute Genome Sequencing Center for Infectious Disease"/>
            <person name="Wu L."/>
            <person name="Ma J."/>
        </authorList>
    </citation>
    <scope>NUCLEOTIDE SEQUENCE [LARGE SCALE GENOMIC DNA]</scope>
    <source>
        <strain evidence="3">KCTC 12708</strain>
    </source>
</reference>
<keyword evidence="3" id="KW-1185">Reference proteome</keyword>
<evidence type="ECO:0000313" key="3">
    <source>
        <dbReference type="Proteomes" id="UP000615593"/>
    </source>
</evidence>
<sequence>MIVSVIIVTYNGMQWLERCLASVPESYELVIVDNHSTDDTVAFIEENYPKAKLFKEKQNLGFGQANNKGIRYALKQGADYVYLLNQDAYLETDTIEKLICVYSNFPDYGILSPIHTNKNKTRLDQNFSNYLNYKSNSDFYSDFVLGKSIAEVYEVPFVNAAGWLIPKKTLITVGGFDPIFFHYGEDDNYCQRVKYHNKKIGVVPSAFMVHDREDRIKAKFKRGSKEYFSELEKKLKVNLADINNSQAMDELNSLILKTKRNYLKQLLSFKFGNVNYHKKKLLMLYAINKEIKQSRVKNKFGGYIYFYN</sequence>
<dbReference type="InterPro" id="IPR029044">
    <property type="entry name" value="Nucleotide-diphossugar_trans"/>
</dbReference>
<dbReference type="RefSeq" id="WP_036243240.1">
    <property type="nucleotide sequence ID" value="NZ_BMWY01000003.1"/>
</dbReference>
<dbReference type="InterPro" id="IPR001173">
    <property type="entry name" value="Glyco_trans_2-like"/>
</dbReference>
<comment type="caution">
    <text evidence="2">The sequence shown here is derived from an EMBL/GenBank/DDBJ whole genome shotgun (WGS) entry which is preliminary data.</text>
</comment>
<dbReference type="Pfam" id="PF00535">
    <property type="entry name" value="Glycos_transf_2"/>
    <property type="match status" value="1"/>
</dbReference>
<keyword evidence="2" id="KW-0808">Transferase</keyword>
<proteinExistence type="predicted"/>
<dbReference type="SUPFAM" id="SSF53448">
    <property type="entry name" value="Nucleotide-diphospho-sugar transferases"/>
    <property type="match status" value="1"/>
</dbReference>
<dbReference type="EMBL" id="BMWY01000003">
    <property type="protein sequence ID" value="GGZ53398.1"/>
    <property type="molecule type" value="Genomic_DNA"/>
</dbReference>
<accession>A0ABQ3BPF4</accession>
<name>A0ABQ3BPF4_9FLAO</name>
<dbReference type="GeneID" id="94369051"/>
<dbReference type="PANTHER" id="PTHR43179">
    <property type="entry name" value="RHAMNOSYLTRANSFERASE WBBL"/>
    <property type="match status" value="1"/>
</dbReference>
<evidence type="ECO:0000259" key="1">
    <source>
        <dbReference type="Pfam" id="PF00535"/>
    </source>
</evidence>
<dbReference type="CDD" id="cd04186">
    <property type="entry name" value="GT_2_like_c"/>
    <property type="match status" value="1"/>
</dbReference>
<dbReference type="Gene3D" id="3.90.550.10">
    <property type="entry name" value="Spore Coat Polysaccharide Biosynthesis Protein SpsA, Chain A"/>
    <property type="match status" value="1"/>
</dbReference>
<protein>
    <submittedName>
        <fullName evidence="2">Glycosyl transferase</fullName>
    </submittedName>
</protein>
<dbReference type="GO" id="GO:0016740">
    <property type="term" value="F:transferase activity"/>
    <property type="evidence" value="ECO:0007669"/>
    <property type="project" value="UniProtKB-KW"/>
</dbReference>